<reference evidence="1" key="1">
    <citation type="journal article" date="2020" name="Stud. Mycol.">
        <title>101 Dothideomycetes genomes: a test case for predicting lifestyles and emergence of pathogens.</title>
        <authorList>
            <person name="Haridas S."/>
            <person name="Albert R."/>
            <person name="Binder M."/>
            <person name="Bloem J."/>
            <person name="Labutti K."/>
            <person name="Salamov A."/>
            <person name="Andreopoulos B."/>
            <person name="Baker S."/>
            <person name="Barry K."/>
            <person name="Bills G."/>
            <person name="Bluhm B."/>
            <person name="Cannon C."/>
            <person name="Castanera R."/>
            <person name="Culley D."/>
            <person name="Daum C."/>
            <person name="Ezra D."/>
            <person name="Gonzalez J."/>
            <person name="Henrissat B."/>
            <person name="Kuo A."/>
            <person name="Liang C."/>
            <person name="Lipzen A."/>
            <person name="Lutzoni F."/>
            <person name="Magnuson J."/>
            <person name="Mondo S."/>
            <person name="Nolan M."/>
            <person name="Ohm R."/>
            <person name="Pangilinan J."/>
            <person name="Park H.-J."/>
            <person name="Ramirez L."/>
            <person name="Alfaro M."/>
            <person name="Sun H."/>
            <person name="Tritt A."/>
            <person name="Yoshinaga Y."/>
            <person name="Zwiers L.-H."/>
            <person name="Turgeon B."/>
            <person name="Goodwin S."/>
            <person name="Spatafora J."/>
            <person name="Crous P."/>
            <person name="Grigoriev I."/>
        </authorList>
    </citation>
    <scope>NUCLEOTIDE SEQUENCE</scope>
    <source>
        <strain evidence="1">ATCC 200398</strain>
    </source>
</reference>
<gene>
    <name evidence="1" type="ORF">BDR25DRAFT_292121</name>
</gene>
<protein>
    <submittedName>
        <fullName evidence="1">Carbonic anhydrase</fullName>
    </submittedName>
</protein>
<keyword evidence="2" id="KW-1185">Reference proteome</keyword>
<dbReference type="EMBL" id="MU003521">
    <property type="protein sequence ID" value="KAF2467146.1"/>
    <property type="molecule type" value="Genomic_DNA"/>
</dbReference>
<proteinExistence type="predicted"/>
<dbReference type="Proteomes" id="UP000799755">
    <property type="component" value="Unassembled WGS sequence"/>
</dbReference>
<name>A0ACB6QJN7_9PLEO</name>
<comment type="caution">
    <text evidence="1">The sequence shown here is derived from an EMBL/GenBank/DDBJ whole genome shotgun (WGS) entry which is preliminary data.</text>
</comment>
<sequence length="319" mass="34410">MLLQYLLLASTASATCLHGLTKFKRAEEGEGVQVGTFGYTGLKGPLNWASLAPENQACKTGKQQSPINIDDSISLATEAPVLDIPEQKVEFENLGTTVEVIVNGTTKFAGQDFRLKQFHLHTPSEHRIGEEYFPLEMHMVHEGVTDPNALAVISVLFQLCTGAPSPLIAGLQPHLSAIATPGTKTEIESLDFEALIEHVQTTPLFQYTGSLTTPPCEEGLTFLVTKEPLKVDVETFNAIKGVVKFNSRYTQNTLGQENLIAVAGVAGTDQQFNAEQKESAPTSTVKVEESGPITKGHTLVITEIQGQPTSLLGVVVKKN</sequence>
<evidence type="ECO:0000313" key="1">
    <source>
        <dbReference type="EMBL" id="KAF2467146.1"/>
    </source>
</evidence>
<accession>A0ACB6QJN7</accession>
<evidence type="ECO:0000313" key="2">
    <source>
        <dbReference type="Proteomes" id="UP000799755"/>
    </source>
</evidence>
<organism evidence="1 2">
    <name type="scientific">Lindgomyces ingoldianus</name>
    <dbReference type="NCBI Taxonomy" id="673940"/>
    <lineage>
        <taxon>Eukaryota</taxon>
        <taxon>Fungi</taxon>
        <taxon>Dikarya</taxon>
        <taxon>Ascomycota</taxon>
        <taxon>Pezizomycotina</taxon>
        <taxon>Dothideomycetes</taxon>
        <taxon>Pleosporomycetidae</taxon>
        <taxon>Pleosporales</taxon>
        <taxon>Lindgomycetaceae</taxon>
        <taxon>Lindgomyces</taxon>
    </lineage>
</organism>